<evidence type="ECO:0000313" key="4">
    <source>
        <dbReference type="Proteomes" id="UP000037822"/>
    </source>
</evidence>
<dbReference type="PATRIC" id="fig|1526658.3.peg.1783"/>
<evidence type="ECO:0000256" key="1">
    <source>
        <dbReference type="ARBA" id="ARBA00009981"/>
    </source>
</evidence>
<gene>
    <name evidence="3" type="ORF">AE618_01630</name>
</gene>
<keyword evidence="4" id="KW-1185">Reference proteome</keyword>
<dbReference type="Gene3D" id="3.40.1620.10">
    <property type="entry name" value="YefM-like domain"/>
    <property type="match status" value="1"/>
</dbReference>
<evidence type="ECO:0000256" key="2">
    <source>
        <dbReference type="RuleBase" id="RU362080"/>
    </source>
</evidence>
<dbReference type="Gene3D" id="6.10.250.330">
    <property type="match status" value="1"/>
</dbReference>
<name>A0A0N1N3H6_9HYPH</name>
<proteinExistence type="inferred from homology"/>
<dbReference type="EMBL" id="LGSZ01000010">
    <property type="protein sequence ID" value="KPH82794.1"/>
    <property type="molecule type" value="Genomic_DNA"/>
</dbReference>
<organism evidence="3 4">
    <name type="scientific">Bosea vaviloviae</name>
    <dbReference type="NCBI Taxonomy" id="1526658"/>
    <lineage>
        <taxon>Bacteria</taxon>
        <taxon>Pseudomonadati</taxon>
        <taxon>Pseudomonadota</taxon>
        <taxon>Alphaproteobacteria</taxon>
        <taxon>Hyphomicrobiales</taxon>
        <taxon>Boseaceae</taxon>
        <taxon>Bosea</taxon>
    </lineage>
</organism>
<dbReference type="PANTHER" id="PTHR33713">
    <property type="entry name" value="ANTITOXIN YAFN-RELATED"/>
    <property type="match status" value="1"/>
</dbReference>
<dbReference type="InterPro" id="IPR006442">
    <property type="entry name" value="Antitoxin_Phd/YefM"/>
</dbReference>
<comment type="similarity">
    <text evidence="1 2">Belongs to the phD/YefM antitoxin family.</text>
</comment>
<comment type="function">
    <text evidence="2">Antitoxin component of a type II toxin-antitoxin (TA) system.</text>
</comment>
<dbReference type="AlphaFoldDB" id="A0A0N1N3H6"/>
<dbReference type="OrthoDB" id="9802003at2"/>
<accession>A0A0N1N3H6</accession>
<sequence length="101" mass="11063">MKVVTYSHLRANLAKIMDQAADDHDPVIVTRANGKTAVLLSLEDFGSYEETRYLHASPANAKALEESIAELDRGEGITFETPDDLKVFVEKAVSGRQDAAE</sequence>
<dbReference type="NCBIfam" id="TIGR01552">
    <property type="entry name" value="phd_fam"/>
    <property type="match status" value="1"/>
</dbReference>
<dbReference type="SUPFAM" id="SSF143120">
    <property type="entry name" value="YefM-like"/>
    <property type="match status" value="1"/>
</dbReference>
<dbReference type="Proteomes" id="UP000037822">
    <property type="component" value="Unassembled WGS sequence"/>
</dbReference>
<dbReference type="InterPro" id="IPR051405">
    <property type="entry name" value="phD/YefM_antitoxin"/>
</dbReference>
<reference evidence="3 4" key="1">
    <citation type="submission" date="2015-07" db="EMBL/GenBank/DDBJ databases">
        <title>Whole genome sequencing of Bosea vaviloviae isolated from cave pool.</title>
        <authorList>
            <person name="Tan N.E.H."/>
            <person name="Lee Y.P."/>
            <person name="Gan H.M."/>
            <person name="Barton H."/>
            <person name="Savka M.A."/>
        </authorList>
    </citation>
    <scope>NUCLEOTIDE SEQUENCE [LARGE SCALE GENOMIC DNA]</scope>
    <source>
        <strain evidence="3 4">SD260</strain>
    </source>
</reference>
<dbReference type="PANTHER" id="PTHR33713:SF6">
    <property type="entry name" value="ANTITOXIN YEFM"/>
    <property type="match status" value="1"/>
</dbReference>
<comment type="caution">
    <text evidence="3">The sequence shown here is derived from an EMBL/GenBank/DDBJ whole genome shotgun (WGS) entry which is preliminary data.</text>
</comment>
<protein>
    <recommendedName>
        <fullName evidence="2">Antitoxin</fullName>
    </recommendedName>
</protein>
<evidence type="ECO:0000313" key="3">
    <source>
        <dbReference type="EMBL" id="KPH82794.1"/>
    </source>
</evidence>
<dbReference type="Pfam" id="PF02604">
    <property type="entry name" value="PhdYeFM_antitox"/>
    <property type="match status" value="1"/>
</dbReference>
<dbReference type="RefSeq" id="WP_082364912.1">
    <property type="nucleotide sequence ID" value="NZ_LGSZ01000010.1"/>
</dbReference>
<dbReference type="InterPro" id="IPR036165">
    <property type="entry name" value="YefM-like_sf"/>
</dbReference>